<sequence length="183" mass="20866">MHKKFLSNNLEINEESVDNRIFTCKILRNDQASTKRGVLHSIVTVDNSLGVVRPSYTILHIALIYSYILRDINNNITGRSLIVVNTNWGQLILSHTTTRDFYLIGIQWMETETVYYGHHILKAEYSTCAAIGPSGGVGIEVKQNIDVTEAYVDSLCVNSHNVEELRDIRFPAKQQLDGMWRLR</sequence>
<evidence type="ECO:0000313" key="2">
    <source>
        <dbReference type="WBParaSite" id="Hba_00156"/>
    </source>
</evidence>
<dbReference type="WBParaSite" id="Hba_00156">
    <property type="protein sequence ID" value="Hba_00156"/>
    <property type="gene ID" value="Hba_00156"/>
</dbReference>
<keyword evidence="1" id="KW-1185">Reference proteome</keyword>
<organism evidence="1 2">
    <name type="scientific">Heterorhabditis bacteriophora</name>
    <name type="common">Entomopathogenic nematode worm</name>
    <dbReference type="NCBI Taxonomy" id="37862"/>
    <lineage>
        <taxon>Eukaryota</taxon>
        <taxon>Metazoa</taxon>
        <taxon>Ecdysozoa</taxon>
        <taxon>Nematoda</taxon>
        <taxon>Chromadorea</taxon>
        <taxon>Rhabditida</taxon>
        <taxon>Rhabditina</taxon>
        <taxon>Rhabditomorpha</taxon>
        <taxon>Strongyloidea</taxon>
        <taxon>Heterorhabditidae</taxon>
        <taxon>Heterorhabditis</taxon>
    </lineage>
</organism>
<name>A0A1I7W6A4_HETBA</name>
<reference evidence="2" key="1">
    <citation type="submission" date="2016-11" db="UniProtKB">
        <authorList>
            <consortium name="WormBaseParasite"/>
        </authorList>
    </citation>
    <scope>IDENTIFICATION</scope>
</reference>
<dbReference type="AlphaFoldDB" id="A0A1I7W6A4"/>
<accession>A0A1I7W6A4</accession>
<protein>
    <submittedName>
        <fullName evidence="2">CNH domain-containing protein</fullName>
    </submittedName>
</protein>
<dbReference type="Proteomes" id="UP000095283">
    <property type="component" value="Unplaced"/>
</dbReference>
<evidence type="ECO:0000313" key="1">
    <source>
        <dbReference type="Proteomes" id="UP000095283"/>
    </source>
</evidence>
<proteinExistence type="predicted"/>